<name>A0ABW6EWQ1_9ACTN</name>
<reference evidence="2 3" key="1">
    <citation type="submission" date="2024-09" db="EMBL/GenBank/DDBJ databases">
        <title>The Natural Products Discovery Center: Release of the First 8490 Sequenced Strains for Exploring Actinobacteria Biosynthetic Diversity.</title>
        <authorList>
            <person name="Kalkreuter E."/>
            <person name="Kautsar S.A."/>
            <person name="Yang D."/>
            <person name="Bader C.D."/>
            <person name="Teijaro C.N."/>
            <person name="Fluegel L."/>
            <person name="Davis C.M."/>
            <person name="Simpson J.R."/>
            <person name="Lauterbach L."/>
            <person name="Steele A.D."/>
            <person name="Gui C."/>
            <person name="Meng S."/>
            <person name="Li G."/>
            <person name="Viehrig K."/>
            <person name="Ye F."/>
            <person name="Su P."/>
            <person name="Kiefer A.F."/>
            <person name="Nichols A."/>
            <person name="Cepeda A.J."/>
            <person name="Yan W."/>
            <person name="Fan B."/>
            <person name="Jiang Y."/>
            <person name="Adhikari A."/>
            <person name="Zheng C.-J."/>
            <person name="Schuster L."/>
            <person name="Cowan T.M."/>
            <person name="Smanski M.J."/>
            <person name="Chevrette M.G."/>
            <person name="De Carvalho L.P.S."/>
            <person name="Shen B."/>
        </authorList>
    </citation>
    <scope>NUCLEOTIDE SEQUENCE [LARGE SCALE GENOMIC DNA]</scope>
    <source>
        <strain evidence="2 3">NPDC058428</strain>
    </source>
</reference>
<feature type="region of interest" description="Disordered" evidence="1">
    <location>
        <begin position="1"/>
        <end position="40"/>
    </location>
</feature>
<organism evidence="2 3">
    <name type="scientific">Streptomyces rubiginosohelvolus</name>
    <dbReference type="NCBI Taxonomy" id="67362"/>
    <lineage>
        <taxon>Bacteria</taxon>
        <taxon>Bacillati</taxon>
        <taxon>Actinomycetota</taxon>
        <taxon>Actinomycetes</taxon>
        <taxon>Kitasatosporales</taxon>
        <taxon>Streptomycetaceae</taxon>
        <taxon>Streptomyces</taxon>
    </lineage>
</organism>
<evidence type="ECO:0000313" key="2">
    <source>
        <dbReference type="EMBL" id="MFD4821471.1"/>
    </source>
</evidence>
<dbReference type="Proteomes" id="UP001598352">
    <property type="component" value="Unassembled WGS sequence"/>
</dbReference>
<accession>A0ABW6EWQ1</accession>
<gene>
    <name evidence="2" type="ORF">ACFWOQ_02755</name>
</gene>
<protein>
    <submittedName>
        <fullName evidence="2">Uncharacterized protein</fullName>
    </submittedName>
</protein>
<comment type="caution">
    <text evidence="2">The sequence shown here is derived from an EMBL/GenBank/DDBJ whole genome shotgun (WGS) entry which is preliminary data.</text>
</comment>
<evidence type="ECO:0000256" key="1">
    <source>
        <dbReference type="SAM" id="MobiDB-lite"/>
    </source>
</evidence>
<sequence>MPAKAAMATGRSMAKAARRDPGAENLIGSQQTCPDPTSPY</sequence>
<evidence type="ECO:0000313" key="3">
    <source>
        <dbReference type="Proteomes" id="UP001598352"/>
    </source>
</evidence>
<proteinExistence type="predicted"/>
<keyword evidence="3" id="KW-1185">Reference proteome</keyword>
<feature type="compositionally biased region" description="Polar residues" evidence="1">
    <location>
        <begin position="27"/>
        <end position="40"/>
    </location>
</feature>
<dbReference type="RefSeq" id="WP_382769878.1">
    <property type="nucleotide sequence ID" value="NZ_JBHXKZ010000002.1"/>
</dbReference>
<dbReference type="EMBL" id="JBHXKZ010000002">
    <property type="protein sequence ID" value="MFD4821471.1"/>
    <property type="molecule type" value="Genomic_DNA"/>
</dbReference>